<dbReference type="AlphaFoldDB" id="A0A1X7N066"/>
<evidence type="ECO:0000256" key="1">
    <source>
        <dbReference type="ARBA" id="ARBA00008857"/>
    </source>
</evidence>
<dbReference type="PANTHER" id="PTHR30349">
    <property type="entry name" value="PHAGE INTEGRASE-RELATED"/>
    <property type="match status" value="1"/>
</dbReference>
<dbReference type="OrthoDB" id="1822491at2"/>
<comment type="similarity">
    <text evidence="1">Belongs to the 'phage' integrase family.</text>
</comment>
<reference evidence="9" key="1">
    <citation type="submission" date="2017-04" db="EMBL/GenBank/DDBJ databases">
        <authorList>
            <person name="Varghese N."/>
            <person name="Submissions S."/>
        </authorList>
    </citation>
    <scope>NUCLEOTIDE SEQUENCE [LARGE SCALE GENOMIC DNA]</scope>
    <source>
        <strain evidence="9">VKM Ac-2121</strain>
    </source>
</reference>
<dbReference type="GO" id="GO:0015074">
    <property type="term" value="P:DNA integration"/>
    <property type="evidence" value="ECO:0007669"/>
    <property type="project" value="UniProtKB-KW"/>
</dbReference>
<evidence type="ECO:0000256" key="5">
    <source>
        <dbReference type="PROSITE-ProRule" id="PRU01248"/>
    </source>
</evidence>
<dbReference type="EMBL" id="FXBM01000001">
    <property type="protein sequence ID" value="SMH30650.1"/>
    <property type="molecule type" value="Genomic_DNA"/>
</dbReference>
<dbReference type="InterPro" id="IPR044068">
    <property type="entry name" value="CB"/>
</dbReference>
<evidence type="ECO:0000313" key="9">
    <source>
        <dbReference type="Proteomes" id="UP000193711"/>
    </source>
</evidence>
<dbReference type="CDD" id="cd01189">
    <property type="entry name" value="INT_ICEBs1_C_like"/>
    <property type="match status" value="1"/>
</dbReference>
<feature type="domain" description="Core-binding (CB)" evidence="7">
    <location>
        <begin position="61"/>
        <end position="143"/>
    </location>
</feature>
<keyword evidence="4" id="KW-0233">DNA recombination</keyword>
<dbReference type="PANTHER" id="PTHR30349:SF64">
    <property type="entry name" value="PROPHAGE INTEGRASE INTD-RELATED"/>
    <property type="match status" value="1"/>
</dbReference>
<dbReference type="InterPro" id="IPR010998">
    <property type="entry name" value="Integrase_recombinase_N"/>
</dbReference>
<evidence type="ECO:0000259" key="7">
    <source>
        <dbReference type="PROSITE" id="PS51900"/>
    </source>
</evidence>
<organism evidence="8 9">
    <name type="scientific">Rathayibacter oskolensis</name>
    <dbReference type="NCBI Taxonomy" id="1891671"/>
    <lineage>
        <taxon>Bacteria</taxon>
        <taxon>Bacillati</taxon>
        <taxon>Actinomycetota</taxon>
        <taxon>Actinomycetes</taxon>
        <taxon>Micrococcales</taxon>
        <taxon>Microbacteriaceae</taxon>
        <taxon>Rathayibacter</taxon>
    </lineage>
</organism>
<dbReference type="Gene3D" id="1.10.150.130">
    <property type="match status" value="1"/>
</dbReference>
<dbReference type="Proteomes" id="UP000193711">
    <property type="component" value="Unassembled WGS sequence"/>
</dbReference>
<dbReference type="STRING" id="1891671.SAMN06295885_0452"/>
<dbReference type="GO" id="GO:0006310">
    <property type="term" value="P:DNA recombination"/>
    <property type="evidence" value="ECO:0007669"/>
    <property type="project" value="UniProtKB-KW"/>
</dbReference>
<protein>
    <submittedName>
        <fullName evidence="8">Site-specific recombinase XerD</fullName>
    </submittedName>
</protein>
<dbReference type="Pfam" id="PF00589">
    <property type="entry name" value="Phage_integrase"/>
    <property type="match status" value="1"/>
</dbReference>
<dbReference type="Gene3D" id="1.10.443.10">
    <property type="entry name" value="Intergrase catalytic core"/>
    <property type="match status" value="1"/>
</dbReference>
<evidence type="ECO:0000259" key="6">
    <source>
        <dbReference type="PROSITE" id="PS51898"/>
    </source>
</evidence>
<dbReference type="InterPro" id="IPR011010">
    <property type="entry name" value="DNA_brk_join_enz"/>
</dbReference>
<dbReference type="InterPro" id="IPR013762">
    <property type="entry name" value="Integrase-like_cat_sf"/>
</dbReference>
<dbReference type="InterPro" id="IPR004107">
    <property type="entry name" value="Integrase_SAM-like_N"/>
</dbReference>
<dbReference type="Pfam" id="PF14659">
    <property type="entry name" value="Phage_int_SAM_3"/>
    <property type="match status" value="1"/>
</dbReference>
<dbReference type="PROSITE" id="PS51900">
    <property type="entry name" value="CB"/>
    <property type="match status" value="1"/>
</dbReference>
<dbReference type="RefSeq" id="WP_085474976.1">
    <property type="nucleotide sequence ID" value="NZ_FXBM01000001.1"/>
</dbReference>
<evidence type="ECO:0000256" key="2">
    <source>
        <dbReference type="ARBA" id="ARBA00022908"/>
    </source>
</evidence>
<dbReference type="InterPro" id="IPR050090">
    <property type="entry name" value="Tyrosine_recombinase_XerCD"/>
</dbReference>
<evidence type="ECO:0000256" key="4">
    <source>
        <dbReference type="ARBA" id="ARBA00023172"/>
    </source>
</evidence>
<keyword evidence="9" id="KW-1185">Reference proteome</keyword>
<proteinExistence type="inferred from homology"/>
<dbReference type="GO" id="GO:0003677">
    <property type="term" value="F:DNA binding"/>
    <property type="evidence" value="ECO:0007669"/>
    <property type="project" value="UniProtKB-UniRule"/>
</dbReference>
<evidence type="ECO:0000313" key="8">
    <source>
        <dbReference type="EMBL" id="SMH30650.1"/>
    </source>
</evidence>
<evidence type="ECO:0000256" key="3">
    <source>
        <dbReference type="ARBA" id="ARBA00023125"/>
    </source>
</evidence>
<keyword evidence="3 5" id="KW-0238">DNA-binding</keyword>
<accession>A0A1X7N066</accession>
<name>A0A1X7N066_9MICO</name>
<gene>
    <name evidence="8" type="ORF">SAMN06295885_0452</name>
</gene>
<feature type="domain" description="Tyr recombinase" evidence="6">
    <location>
        <begin position="167"/>
        <end position="370"/>
    </location>
</feature>
<dbReference type="SUPFAM" id="SSF56349">
    <property type="entry name" value="DNA breaking-rejoining enzymes"/>
    <property type="match status" value="1"/>
</dbReference>
<dbReference type="PROSITE" id="PS51898">
    <property type="entry name" value="TYR_RECOMBINASE"/>
    <property type="match status" value="1"/>
</dbReference>
<sequence length="378" mass="42082">MANVRQVERKTGKAYEVRWREHGKERQRTFTVKREADRFALRVEGEQAAGASTEPLAGRGKTFQQVLDASLAASRPRLKPTTYAGYVLLYNARILPRFGKQRIAAVTSEHVERWVADLTAEGLATSTVRNHYVAVSKVFRYAVRHRLISHNPCDAVQLPRAGSAEDFAPVFLTAAQVEAVAVELDAVHPYGTVVRFAAQTGLRSAEISGLRIRDVNLAAGHVEVRQTVKRLNGAWAVGTPKSVRSTRNVPLLSRALVAELRELLVAHPASGDPNALFFPGNAHASRRLDWTQPLDTGRVRRYHLRPTAKRLEVADKMRFHDLRHTYASLMLAAGFKPYEVSRWMGHGSVATTDGIYGHLYQADYNAQIAQFEAFVAAR</sequence>
<dbReference type="InterPro" id="IPR002104">
    <property type="entry name" value="Integrase_catalytic"/>
</dbReference>
<keyword evidence="2" id="KW-0229">DNA integration</keyword>